<sequence length="433" mass="49563">MTCYFNISLRGTQFITSSISVRDLLDKLSKEGHAEIKTNGDYFLDRNPVLFHYVLDYFSGRKFHLPKGICAIEAREELEFWMIPVDAVPNCCYEVLFDDNLSSYEEIEKLEQHLTNGVLPEERIVVSKKKLQNIRDTLNKAAADPFSCLLGKIWFVIVAALTLTTTACFVISMYDDFRMDRESIPTLPNNATYNLFFSNPKRKTLIVKAAPIESVILEGTCNALLLVDLLIRFVISYQKKSFILNIQNVVEVIVGVFCFLVIYIERNPQIAIENPNLDSLIVIIGGFYSLRVMKLLRLAESTAEMKILKLCFQKSWKILSFLVMVFTIFSTIFGCGMFWAEFNNAETFPNIGISIWWAIVTITTVGYGDYYPKSIFGYIVASVTALFGLCLIAIPIATLSSNFSTFYRCYTFRKKYLSAKKTMKRKQMKEIVY</sequence>
<comment type="subcellular location">
    <subcellularLocation>
        <location evidence="1">Membrane</location>
        <topology evidence="1">Multi-pass membrane protein</topology>
    </subcellularLocation>
</comment>
<dbReference type="OrthoDB" id="415460at2759"/>
<keyword evidence="5" id="KW-0631">Potassium channel</keyword>
<evidence type="ECO:0000313" key="16">
    <source>
        <dbReference type="Proteomes" id="UP000005408"/>
    </source>
</evidence>
<dbReference type="OMA" id="RENSSAC"/>
<dbReference type="PANTHER" id="PTHR11537">
    <property type="entry name" value="VOLTAGE-GATED POTASSIUM CHANNEL"/>
    <property type="match status" value="1"/>
</dbReference>
<feature type="transmembrane region" description="Helical" evidence="12">
    <location>
        <begin position="153"/>
        <end position="174"/>
    </location>
</feature>
<feature type="transmembrane region" description="Helical" evidence="12">
    <location>
        <begin position="242"/>
        <end position="264"/>
    </location>
</feature>
<evidence type="ECO:0000256" key="2">
    <source>
        <dbReference type="ARBA" id="ARBA00022448"/>
    </source>
</evidence>
<dbReference type="SUPFAM" id="SSF81324">
    <property type="entry name" value="Voltage-gated potassium channels"/>
    <property type="match status" value="1"/>
</dbReference>
<dbReference type="EnsemblMetazoa" id="G17571.1">
    <property type="protein sequence ID" value="G17571.1:cds"/>
    <property type="gene ID" value="G17571"/>
</dbReference>
<dbReference type="InterPro" id="IPR011333">
    <property type="entry name" value="SKP1/BTB/POZ_sf"/>
</dbReference>
<feature type="transmembrane region" description="Helical" evidence="12">
    <location>
        <begin position="375"/>
        <end position="397"/>
    </location>
</feature>
<evidence type="ECO:0000256" key="6">
    <source>
        <dbReference type="ARBA" id="ARBA00022882"/>
    </source>
</evidence>
<dbReference type="PRINTS" id="PR00169">
    <property type="entry name" value="KCHANNEL"/>
</dbReference>
<keyword evidence="8 12" id="KW-1133">Transmembrane helix</keyword>
<keyword evidence="16" id="KW-1185">Reference proteome</keyword>
<protein>
    <recommendedName>
        <fullName evidence="17">Potassium voltage-gated channel protein Shaw</fullName>
    </recommendedName>
</protein>
<evidence type="ECO:0000256" key="10">
    <source>
        <dbReference type="ARBA" id="ARBA00023136"/>
    </source>
</evidence>
<dbReference type="InterPro" id="IPR003131">
    <property type="entry name" value="T1-type_BTB"/>
</dbReference>
<dbReference type="GO" id="GO:0005249">
    <property type="term" value="F:voltage-gated potassium channel activity"/>
    <property type="evidence" value="ECO:0007669"/>
    <property type="project" value="InterPro"/>
</dbReference>
<dbReference type="InterPro" id="IPR005821">
    <property type="entry name" value="Ion_trans_dom"/>
</dbReference>
<evidence type="ECO:0000256" key="3">
    <source>
        <dbReference type="ARBA" id="ARBA00022538"/>
    </source>
</evidence>
<evidence type="ECO:0000256" key="5">
    <source>
        <dbReference type="ARBA" id="ARBA00022826"/>
    </source>
</evidence>
<feature type="transmembrane region" description="Helical" evidence="12">
    <location>
        <begin position="351"/>
        <end position="368"/>
    </location>
</feature>
<accession>A0A8W8JAP2</accession>
<keyword evidence="7" id="KW-0630">Potassium</keyword>
<keyword evidence="9" id="KW-0406">Ion transport</keyword>
<evidence type="ECO:0000256" key="7">
    <source>
        <dbReference type="ARBA" id="ARBA00022958"/>
    </source>
</evidence>
<feature type="transmembrane region" description="Helical" evidence="12">
    <location>
        <begin position="279"/>
        <end position="297"/>
    </location>
</feature>
<proteinExistence type="predicted"/>
<dbReference type="Gene3D" id="3.30.710.10">
    <property type="entry name" value="Potassium Channel Kv1.1, Chain A"/>
    <property type="match status" value="1"/>
</dbReference>
<evidence type="ECO:0000256" key="1">
    <source>
        <dbReference type="ARBA" id="ARBA00004141"/>
    </source>
</evidence>
<evidence type="ECO:0000256" key="9">
    <source>
        <dbReference type="ARBA" id="ARBA00023065"/>
    </source>
</evidence>
<evidence type="ECO:0000313" key="15">
    <source>
        <dbReference type="EnsemblMetazoa" id="G17571.1:cds"/>
    </source>
</evidence>
<feature type="domain" description="Potassium channel tetramerisation-type BTB" evidence="14">
    <location>
        <begin position="23"/>
        <end position="91"/>
    </location>
</feature>
<dbReference type="Gene3D" id="1.10.287.70">
    <property type="match status" value="1"/>
</dbReference>
<keyword evidence="3" id="KW-0633">Potassium transport</keyword>
<dbReference type="SUPFAM" id="SSF54695">
    <property type="entry name" value="POZ domain"/>
    <property type="match status" value="1"/>
</dbReference>
<keyword evidence="10 12" id="KW-0472">Membrane</keyword>
<dbReference type="CDD" id="cd18317">
    <property type="entry name" value="BTB_POZ_Kv"/>
    <property type="match status" value="1"/>
</dbReference>
<evidence type="ECO:0000256" key="12">
    <source>
        <dbReference type="SAM" id="Phobius"/>
    </source>
</evidence>
<dbReference type="Pfam" id="PF02214">
    <property type="entry name" value="BTB_2"/>
    <property type="match status" value="1"/>
</dbReference>
<dbReference type="AlphaFoldDB" id="A0A8W8JAP2"/>
<dbReference type="GO" id="GO:0008076">
    <property type="term" value="C:voltage-gated potassium channel complex"/>
    <property type="evidence" value="ECO:0007669"/>
    <property type="project" value="InterPro"/>
</dbReference>
<keyword evidence="2" id="KW-0813">Transport</keyword>
<keyword evidence="6" id="KW-0851">Voltage-gated channel</keyword>
<dbReference type="InterPro" id="IPR028325">
    <property type="entry name" value="VG_K_chnl"/>
</dbReference>
<dbReference type="Pfam" id="PF00520">
    <property type="entry name" value="Ion_trans"/>
    <property type="match status" value="1"/>
</dbReference>
<organism evidence="15 16">
    <name type="scientific">Magallana gigas</name>
    <name type="common">Pacific oyster</name>
    <name type="synonym">Crassostrea gigas</name>
    <dbReference type="NCBI Taxonomy" id="29159"/>
    <lineage>
        <taxon>Eukaryota</taxon>
        <taxon>Metazoa</taxon>
        <taxon>Spiralia</taxon>
        <taxon>Lophotrochozoa</taxon>
        <taxon>Mollusca</taxon>
        <taxon>Bivalvia</taxon>
        <taxon>Autobranchia</taxon>
        <taxon>Pteriomorphia</taxon>
        <taxon>Ostreida</taxon>
        <taxon>Ostreoidea</taxon>
        <taxon>Ostreidae</taxon>
        <taxon>Magallana</taxon>
    </lineage>
</organism>
<dbReference type="GO" id="GO:0001508">
    <property type="term" value="P:action potential"/>
    <property type="evidence" value="ECO:0007669"/>
    <property type="project" value="TreeGrafter"/>
</dbReference>
<dbReference type="InterPro" id="IPR003974">
    <property type="entry name" value="K_chnl_volt-dep_Kv3"/>
</dbReference>
<evidence type="ECO:0000256" key="4">
    <source>
        <dbReference type="ARBA" id="ARBA00022692"/>
    </source>
</evidence>
<evidence type="ECO:0000256" key="11">
    <source>
        <dbReference type="ARBA" id="ARBA00023303"/>
    </source>
</evidence>
<keyword evidence="4 12" id="KW-0812">Transmembrane</keyword>
<evidence type="ECO:0000256" key="8">
    <source>
        <dbReference type="ARBA" id="ARBA00022989"/>
    </source>
</evidence>
<evidence type="ECO:0008006" key="17">
    <source>
        <dbReference type="Google" id="ProtNLM"/>
    </source>
</evidence>
<feature type="transmembrane region" description="Helical" evidence="12">
    <location>
        <begin position="318"/>
        <end position="339"/>
    </location>
</feature>
<name>A0A8W8JAP2_MAGGI</name>
<dbReference type="Proteomes" id="UP000005408">
    <property type="component" value="Unassembled WGS sequence"/>
</dbReference>
<keyword evidence="11" id="KW-0407">Ion channel</keyword>
<dbReference type="PRINTS" id="PR01498">
    <property type="entry name" value="SHAWCHANNEL"/>
</dbReference>
<feature type="domain" description="Ion transport" evidence="13">
    <location>
        <begin position="214"/>
        <end position="407"/>
    </location>
</feature>
<dbReference type="PANTHER" id="PTHR11537:SF254">
    <property type="entry name" value="POTASSIUM VOLTAGE-GATED CHANNEL PROTEIN SHAB"/>
    <property type="match status" value="1"/>
</dbReference>
<evidence type="ECO:0000259" key="14">
    <source>
        <dbReference type="Pfam" id="PF02214"/>
    </source>
</evidence>
<dbReference type="InterPro" id="IPR027359">
    <property type="entry name" value="Volt_channel_dom_sf"/>
</dbReference>
<dbReference type="Gene3D" id="1.20.120.350">
    <property type="entry name" value="Voltage-gated potassium channels. Chain C"/>
    <property type="match status" value="1"/>
</dbReference>
<reference evidence="15" key="1">
    <citation type="submission" date="2022-08" db="UniProtKB">
        <authorList>
            <consortium name="EnsemblMetazoa"/>
        </authorList>
    </citation>
    <scope>IDENTIFICATION</scope>
    <source>
        <strain evidence="15">05x7-T-G4-1.051#20</strain>
    </source>
</reference>
<evidence type="ECO:0000259" key="13">
    <source>
        <dbReference type="Pfam" id="PF00520"/>
    </source>
</evidence>
<dbReference type="GO" id="GO:0051260">
    <property type="term" value="P:protein homooligomerization"/>
    <property type="evidence" value="ECO:0007669"/>
    <property type="project" value="InterPro"/>
</dbReference>